<evidence type="ECO:0000313" key="8">
    <source>
        <dbReference type="EMBL" id="QLY40763.1"/>
    </source>
</evidence>
<feature type="transmembrane region" description="Helical" evidence="5">
    <location>
        <begin position="7"/>
        <end position="33"/>
    </location>
</feature>
<dbReference type="Proteomes" id="UP000512167">
    <property type="component" value="Chromosome"/>
</dbReference>
<dbReference type="InterPro" id="IPR001433">
    <property type="entry name" value="OxRdtase_FAD/NAD-bd"/>
</dbReference>
<dbReference type="InterPro" id="IPR039261">
    <property type="entry name" value="FNR_nucleotide-bd"/>
</dbReference>
<dbReference type="PRINTS" id="PR00371">
    <property type="entry name" value="FPNCR"/>
</dbReference>
<dbReference type="Pfam" id="PF00175">
    <property type="entry name" value="NAD_binding_1"/>
    <property type="match status" value="1"/>
</dbReference>
<evidence type="ECO:0000259" key="6">
    <source>
        <dbReference type="PROSITE" id="PS51085"/>
    </source>
</evidence>
<keyword evidence="3" id="KW-0274">FAD</keyword>
<evidence type="ECO:0000259" key="7">
    <source>
        <dbReference type="PROSITE" id="PS51384"/>
    </source>
</evidence>
<dbReference type="InterPro" id="IPR008333">
    <property type="entry name" value="Cbr1-like_FAD-bd_dom"/>
</dbReference>
<dbReference type="PROSITE" id="PS51384">
    <property type="entry name" value="FAD_FR"/>
    <property type="match status" value="1"/>
</dbReference>
<dbReference type="PANTHER" id="PTHR43644:SF1">
    <property type="entry name" value="NAD(P)H-FLAVIN REDUCTASE"/>
    <property type="match status" value="1"/>
</dbReference>
<keyword evidence="5" id="KW-0812">Transmembrane</keyword>
<dbReference type="KEGG" id="tbk:HF295_07820"/>
<dbReference type="PROSITE" id="PS51085">
    <property type="entry name" value="2FE2S_FER_2"/>
    <property type="match status" value="1"/>
</dbReference>
<dbReference type="Gene3D" id="3.40.50.80">
    <property type="entry name" value="Nucleotide-binding domain of ferredoxin-NADP reductase (FNR) module"/>
    <property type="match status" value="1"/>
</dbReference>
<evidence type="ECO:0000256" key="4">
    <source>
        <dbReference type="ARBA" id="ARBA00023004"/>
    </source>
</evidence>
<keyword evidence="9" id="KW-1185">Reference proteome</keyword>
<keyword evidence="5" id="KW-1133">Transmembrane helix</keyword>
<reference evidence="8 9" key="1">
    <citation type="submission" date="2020-04" db="EMBL/GenBank/DDBJ databases">
        <authorList>
            <person name="Zheng R.K."/>
            <person name="Sun C.M."/>
        </authorList>
    </citation>
    <scope>NUCLEOTIDE SEQUENCE [LARGE SCALE GENOMIC DNA]</scope>
    <source>
        <strain evidence="9">zrk29</strain>
    </source>
</reference>
<dbReference type="InterPro" id="IPR017927">
    <property type="entry name" value="FAD-bd_FR_type"/>
</dbReference>
<evidence type="ECO:0000256" key="3">
    <source>
        <dbReference type="ARBA" id="ARBA00022827"/>
    </source>
</evidence>
<protein>
    <submittedName>
        <fullName evidence="8">2Fe-2S iron-sulfur cluster binding domain-containing protein</fullName>
    </submittedName>
</protein>
<evidence type="ECO:0000256" key="5">
    <source>
        <dbReference type="SAM" id="Phobius"/>
    </source>
</evidence>
<keyword evidence="2" id="KW-0285">Flavoprotein</keyword>
<organism evidence="8 9">
    <name type="scientific">Hujiaoplasma nucleasis</name>
    <dbReference type="NCBI Taxonomy" id="2725268"/>
    <lineage>
        <taxon>Bacteria</taxon>
        <taxon>Bacillati</taxon>
        <taxon>Mycoplasmatota</taxon>
        <taxon>Mollicutes</taxon>
        <taxon>Candidatus Izemoplasmatales</taxon>
        <taxon>Hujiaoplasmataceae</taxon>
        <taxon>Hujiaoplasma</taxon>
    </lineage>
</organism>
<dbReference type="InterPro" id="IPR017938">
    <property type="entry name" value="Riboflavin_synthase-like_b-brl"/>
</dbReference>
<keyword evidence="1" id="KW-0813">Transport</keyword>
<dbReference type="SUPFAM" id="SSF54292">
    <property type="entry name" value="2Fe-2S ferredoxin-like"/>
    <property type="match status" value="1"/>
</dbReference>
<dbReference type="Gene3D" id="2.40.30.10">
    <property type="entry name" value="Translation factors"/>
    <property type="match status" value="1"/>
</dbReference>
<evidence type="ECO:0000256" key="1">
    <source>
        <dbReference type="ARBA" id="ARBA00022448"/>
    </source>
</evidence>
<accession>A0A7L6N3L2</accession>
<gene>
    <name evidence="8" type="ORF">HF295_07820</name>
</gene>
<dbReference type="CDD" id="cd00207">
    <property type="entry name" value="fer2"/>
    <property type="match status" value="1"/>
</dbReference>
<name>A0A7L6N3L2_9MOLU</name>
<dbReference type="Pfam" id="PF00111">
    <property type="entry name" value="Fer2"/>
    <property type="match status" value="1"/>
</dbReference>
<dbReference type="EMBL" id="CP051151">
    <property type="protein sequence ID" value="QLY40763.1"/>
    <property type="molecule type" value="Genomic_DNA"/>
</dbReference>
<dbReference type="InterPro" id="IPR036010">
    <property type="entry name" value="2Fe-2S_ferredoxin-like_sf"/>
</dbReference>
<dbReference type="Pfam" id="PF00970">
    <property type="entry name" value="FAD_binding_6"/>
    <property type="match status" value="1"/>
</dbReference>
<dbReference type="PANTHER" id="PTHR43644">
    <property type="entry name" value="NA(+)-TRANSLOCATING NADH-QUINONE REDUCTASE SUBUNIT"/>
    <property type="match status" value="1"/>
</dbReference>
<dbReference type="SUPFAM" id="SSF52343">
    <property type="entry name" value="Ferredoxin reductase-like, C-terminal NADP-linked domain"/>
    <property type="match status" value="1"/>
</dbReference>
<proteinExistence type="predicted"/>
<keyword evidence="5" id="KW-0472">Membrane</keyword>
<keyword evidence="4" id="KW-0408">Iron</keyword>
<evidence type="ECO:0000313" key="9">
    <source>
        <dbReference type="Proteomes" id="UP000512167"/>
    </source>
</evidence>
<evidence type="ECO:0000256" key="2">
    <source>
        <dbReference type="ARBA" id="ARBA00022630"/>
    </source>
</evidence>
<dbReference type="InterPro" id="IPR012675">
    <property type="entry name" value="Beta-grasp_dom_sf"/>
</dbReference>
<dbReference type="Gene3D" id="3.10.20.30">
    <property type="match status" value="1"/>
</dbReference>
<dbReference type="GO" id="GO:0051536">
    <property type="term" value="F:iron-sulfur cluster binding"/>
    <property type="evidence" value="ECO:0007669"/>
    <property type="project" value="InterPro"/>
</dbReference>
<dbReference type="InterPro" id="IPR001041">
    <property type="entry name" value="2Fe-2S_ferredoxin-type"/>
</dbReference>
<sequence length="366" mass="40684">MNIILAINFYIPIILIGILMVITGLLILANIALGGNKEKVITINGKTEIPVKGEDTLLNILSNNKIFIPSACGGKATCGFCKVKVVEGGGDVKPMEEPFLSPQEKKDNVRLSCQVKVQDDIKIEIPESMLFAQEYSCEVINIEDLTYDIKLVQFKFINPTSMSFKPGQYAQLKVPGIDVIRAYSIASNPKITHKIELIIRMVPKGKATTFVHRALELGDKVIVTGPYGDFYLQEDSNKDMVCIAGGSGKAPIRSILHFLKDQGMPRKVKYFFGARSKKDLYYTEEFVELAKEFPNFEYIPALSDPLPEDQWEGDVGLITEVVDKYCGDLSDSEAYLCGSPGMINACINVLNEHKIDPSNVFYDKFS</sequence>
<dbReference type="AlphaFoldDB" id="A0A7L6N3L2"/>
<dbReference type="RefSeq" id="WP_312031611.1">
    <property type="nucleotide sequence ID" value="NZ_CP051151.1"/>
</dbReference>
<feature type="domain" description="FAD-binding FR-type" evidence="7">
    <location>
        <begin position="132"/>
        <end position="233"/>
    </location>
</feature>
<dbReference type="InterPro" id="IPR001709">
    <property type="entry name" value="Flavoprot_Pyr_Nucl_cyt_Rdtase"/>
</dbReference>
<dbReference type="PRINTS" id="PR00410">
    <property type="entry name" value="PHEHYDRXLASE"/>
</dbReference>
<feature type="domain" description="2Fe-2S ferredoxin-type" evidence="6">
    <location>
        <begin position="39"/>
        <end position="129"/>
    </location>
</feature>
<dbReference type="GO" id="GO:0016491">
    <property type="term" value="F:oxidoreductase activity"/>
    <property type="evidence" value="ECO:0007669"/>
    <property type="project" value="InterPro"/>
</dbReference>
<dbReference type="SUPFAM" id="SSF63380">
    <property type="entry name" value="Riboflavin synthase domain-like"/>
    <property type="match status" value="1"/>
</dbReference>